<evidence type="ECO:0000256" key="3">
    <source>
        <dbReference type="ARBA" id="ARBA00022723"/>
    </source>
</evidence>
<reference evidence="6 7" key="1">
    <citation type="submission" date="2019-04" db="EMBL/GenBank/DDBJ databases">
        <title>Genome sequencing of Clostridium botulinum Groups I-IV and Clostridium butyricum.</title>
        <authorList>
            <person name="Brunt J."/>
            <person name="Van Vliet A.H.M."/>
            <person name="Stringer S.C."/>
            <person name="Carter A.T."/>
            <person name="Peck M.W."/>
        </authorList>
    </citation>
    <scope>NUCLEOTIDE SEQUENCE [LARGE SCALE GENOMIC DNA]</scope>
    <source>
        <strain evidence="6 7">BL81</strain>
    </source>
</reference>
<dbReference type="GO" id="GO:0051536">
    <property type="term" value="F:iron-sulfur cluster binding"/>
    <property type="evidence" value="ECO:0007669"/>
    <property type="project" value="UniProtKB-KW"/>
</dbReference>
<evidence type="ECO:0000313" key="7">
    <source>
        <dbReference type="Proteomes" id="UP000486903"/>
    </source>
</evidence>
<dbReference type="SMART" id="SM00729">
    <property type="entry name" value="Elp3"/>
    <property type="match status" value="1"/>
</dbReference>
<evidence type="ECO:0000256" key="1">
    <source>
        <dbReference type="ARBA" id="ARBA00001966"/>
    </source>
</evidence>
<gene>
    <name evidence="6" type="ORF">FDG31_15095</name>
</gene>
<dbReference type="Pfam" id="PF04055">
    <property type="entry name" value="Radical_SAM"/>
    <property type="match status" value="1"/>
</dbReference>
<proteinExistence type="predicted"/>
<organism evidence="6 7">
    <name type="scientific">Clostridium botulinum</name>
    <dbReference type="NCBI Taxonomy" id="1491"/>
    <lineage>
        <taxon>Bacteria</taxon>
        <taxon>Bacillati</taxon>
        <taxon>Bacillota</taxon>
        <taxon>Clostridia</taxon>
        <taxon>Eubacteriales</taxon>
        <taxon>Clostridiaceae</taxon>
        <taxon>Clostridium</taxon>
    </lineage>
</organism>
<evidence type="ECO:0000256" key="5">
    <source>
        <dbReference type="ARBA" id="ARBA00023014"/>
    </source>
</evidence>
<keyword evidence="4" id="KW-0408">Iron</keyword>
<dbReference type="PANTHER" id="PTHR43409:SF4">
    <property type="entry name" value="RADICAL SAM SUPERFAMILY PROTEIN"/>
    <property type="match status" value="1"/>
</dbReference>
<evidence type="ECO:0000313" key="6">
    <source>
        <dbReference type="EMBL" id="NFV27461.1"/>
    </source>
</evidence>
<keyword evidence="3" id="KW-0479">Metal-binding</keyword>
<dbReference type="Gene3D" id="3.20.20.70">
    <property type="entry name" value="Aldolase class I"/>
    <property type="match status" value="1"/>
</dbReference>
<dbReference type="GO" id="GO:0046872">
    <property type="term" value="F:metal ion binding"/>
    <property type="evidence" value="ECO:0007669"/>
    <property type="project" value="UniProtKB-KW"/>
</dbReference>
<dbReference type="InterPro" id="IPR013785">
    <property type="entry name" value="Aldolase_TIM"/>
</dbReference>
<dbReference type="PANTHER" id="PTHR43409">
    <property type="entry name" value="ANAEROBIC MAGNESIUM-PROTOPORPHYRIN IX MONOMETHYL ESTER CYCLASE-RELATED"/>
    <property type="match status" value="1"/>
</dbReference>
<evidence type="ECO:0000256" key="4">
    <source>
        <dbReference type="ARBA" id="ARBA00023004"/>
    </source>
</evidence>
<dbReference type="InterPro" id="IPR006638">
    <property type="entry name" value="Elp3/MiaA/NifB-like_rSAM"/>
</dbReference>
<comment type="caution">
    <text evidence="6">The sequence shown here is derived from an EMBL/GenBank/DDBJ whole genome shotgun (WGS) entry which is preliminary data.</text>
</comment>
<sequence>MNYDKIVYRPPIESNTLLLQVTSGCSHNSCAYCNMYKNIRFQKENLSKIEKDLKEASKLHKDDSRIYLLNGDPFILTAEELKSIAVLIKRYLPKCKTIAMYASIKSIKLKTIKELKELHNLGIDDLYIGLESGNDEVLLNINKGNTSKEALEELRKLDKAGIGYYCMIMTGIAGAGKGIRNAIDTANLLNKVNCKGIFPLSLILMPGTKLNSDCLLGKFKEATELERLVELKTLIKHLNVNENTLFSSKHDSNFTQMSGKLPRDKEEFIKRLDIILENYDEITLKLEFDRNLRSL</sequence>
<comment type="cofactor">
    <cofactor evidence="1">
        <name>[4Fe-4S] cluster</name>
        <dbReference type="ChEBI" id="CHEBI:49883"/>
    </cofactor>
</comment>
<dbReference type="SFLD" id="SFLDG01082">
    <property type="entry name" value="B12-binding_domain_containing"/>
    <property type="match status" value="1"/>
</dbReference>
<protein>
    <submittedName>
        <fullName evidence="6">Radical SAM protein</fullName>
    </submittedName>
</protein>
<dbReference type="InterPro" id="IPR058240">
    <property type="entry name" value="rSAM_sf"/>
</dbReference>
<dbReference type="SFLD" id="SFLDS00029">
    <property type="entry name" value="Radical_SAM"/>
    <property type="match status" value="1"/>
</dbReference>
<evidence type="ECO:0000256" key="2">
    <source>
        <dbReference type="ARBA" id="ARBA00022691"/>
    </source>
</evidence>
<accession>A0A6B4JLI3</accession>
<keyword evidence="5" id="KW-0411">Iron-sulfur</keyword>
<dbReference type="PROSITE" id="PS51918">
    <property type="entry name" value="RADICAL_SAM"/>
    <property type="match status" value="1"/>
</dbReference>
<dbReference type="SFLD" id="SFLDG01095">
    <property type="entry name" value="Uncharacterised_Radical_SAM_Su"/>
    <property type="match status" value="1"/>
</dbReference>
<dbReference type="SUPFAM" id="SSF102114">
    <property type="entry name" value="Radical SAM enzymes"/>
    <property type="match status" value="1"/>
</dbReference>
<dbReference type="EMBL" id="SXFB01000015">
    <property type="protein sequence ID" value="NFV27461.1"/>
    <property type="molecule type" value="Genomic_DNA"/>
</dbReference>
<dbReference type="Proteomes" id="UP000486903">
    <property type="component" value="Unassembled WGS sequence"/>
</dbReference>
<name>A0A6B4JLI3_CLOBO</name>
<dbReference type="CDD" id="cd01335">
    <property type="entry name" value="Radical_SAM"/>
    <property type="match status" value="1"/>
</dbReference>
<dbReference type="GO" id="GO:0003824">
    <property type="term" value="F:catalytic activity"/>
    <property type="evidence" value="ECO:0007669"/>
    <property type="project" value="InterPro"/>
</dbReference>
<dbReference type="AlphaFoldDB" id="A0A6B4JLI3"/>
<dbReference type="InterPro" id="IPR007197">
    <property type="entry name" value="rSAM"/>
</dbReference>
<dbReference type="RefSeq" id="WP_003374560.1">
    <property type="nucleotide sequence ID" value="NZ_JACBBA010000002.1"/>
</dbReference>
<dbReference type="PROSITE" id="PS51257">
    <property type="entry name" value="PROKAR_LIPOPROTEIN"/>
    <property type="match status" value="1"/>
</dbReference>
<dbReference type="InterPro" id="IPR051198">
    <property type="entry name" value="BchE-like"/>
</dbReference>
<keyword evidence="2" id="KW-0949">S-adenosyl-L-methionine</keyword>